<proteinExistence type="predicted"/>
<dbReference type="InterPro" id="IPR039426">
    <property type="entry name" value="TonB-dep_rcpt-like"/>
</dbReference>
<accession>A0A9D1UGX5</accession>
<dbReference type="InterPro" id="IPR037066">
    <property type="entry name" value="Plug_dom_sf"/>
</dbReference>
<dbReference type="PROSITE" id="PS01156">
    <property type="entry name" value="TONB_DEPENDENT_REC_2"/>
    <property type="match status" value="1"/>
</dbReference>
<keyword evidence="5 8" id="KW-0732">Signal</keyword>
<evidence type="ECO:0000256" key="2">
    <source>
        <dbReference type="ARBA" id="ARBA00022448"/>
    </source>
</evidence>
<feature type="signal peptide" evidence="8">
    <location>
        <begin position="1"/>
        <end position="26"/>
    </location>
</feature>
<name>A0A9D1UGX5_9BACT</name>
<dbReference type="InterPro" id="IPR041700">
    <property type="entry name" value="OMP_b-brl_3"/>
</dbReference>
<keyword evidence="3" id="KW-1134">Transmembrane beta strand</keyword>
<dbReference type="GO" id="GO:0044718">
    <property type="term" value="P:siderophore transmembrane transport"/>
    <property type="evidence" value="ECO:0007669"/>
    <property type="project" value="TreeGrafter"/>
</dbReference>
<dbReference type="SUPFAM" id="SSF49464">
    <property type="entry name" value="Carboxypeptidase regulatory domain-like"/>
    <property type="match status" value="1"/>
</dbReference>
<comment type="subcellular location">
    <subcellularLocation>
        <location evidence="1">Cell outer membrane</location>
        <topology evidence="1">Multi-pass membrane protein</topology>
    </subcellularLocation>
</comment>
<evidence type="ECO:0000256" key="6">
    <source>
        <dbReference type="ARBA" id="ARBA00023136"/>
    </source>
</evidence>
<dbReference type="Gene3D" id="2.40.170.20">
    <property type="entry name" value="TonB-dependent receptor, beta-barrel domain"/>
    <property type="match status" value="1"/>
</dbReference>
<evidence type="ECO:0000256" key="5">
    <source>
        <dbReference type="ARBA" id="ARBA00022729"/>
    </source>
</evidence>
<dbReference type="InterPro" id="IPR036942">
    <property type="entry name" value="Beta-barrel_TonB_sf"/>
</dbReference>
<dbReference type="Proteomes" id="UP000824267">
    <property type="component" value="Unassembled WGS sequence"/>
</dbReference>
<dbReference type="InterPro" id="IPR010917">
    <property type="entry name" value="TonB_rcpt_CS"/>
</dbReference>
<dbReference type="PANTHER" id="PTHR30069:SF29">
    <property type="entry name" value="HEMOGLOBIN AND HEMOGLOBIN-HAPTOGLOBIN-BINDING PROTEIN 1-RELATED"/>
    <property type="match status" value="1"/>
</dbReference>
<dbReference type="AlphaFoldDB" id="A0A9D1UGX5"/>
<evidence type="ECO:0000259" key="9">
    <source>
        <dbReference type="Pfam" id="PF14905"/>
    </source>
</evidence>
<dbReference type="Gene3D" id="2.60.40.1120">
    <property type="entry name" value="Carboxypeptidase-like, regulatory domain"/>
    <property type="match status" value="1"/>
</dbReference>
<dbReference type="Gene3D" id="2.170.130.10">
    <property type="entry name" value="TonB-dependent receptor, plug domain"/>
    <property type="match status" value="1"/>
</dbReference>
<feature type="chain" id="PRO_5039030456" evidence="8">
    <location>
        <begin position="27"/>
        <end position="1223"/>
    </location>
</feature>
<evidence type="ECO:0000313" key="10">
    <source>
        <dbReference type="EMBL" id="HIW87417.1"/>
    </source>
</evidence>
<sequence length="1223" mass="137158">MLRKLFFTVGLLLATSLMLYSQGVLVGTITDAKTKEPLPYVNVIVKQNGEMKGGAQTDFNGDYQIKPLQPGEYDIEASCVGYQTFIRTGVKVVASGFSMGGSIEMKTMSKELDAVVIEEYAIPLIEQGSSESGKRISAEDLDNMTANTVDGIIASVGGITDNEGGAGSARGESNMVTYVNGVPKKGSVNLPKQAISEIQVTLGGTPASIGEAIGGSTNITLKPPQNKMEGFVQYQTSEFLDTRGYHRGDFYFTGPLYTKTNDLGAKRSVIGYRLSGFVNYTADAYIRPKDRRYYMVKDNVLETLKTKPLVYDPANGSVNYAAEFLTLNDFERVGRKSDLWSTGIYLEGGLNFSFSQNSTLQINAEYTNSLGMSGSVSNMLLNNYNNSESKGNSFQVMGDFTQKIPGDTSSFINNIIFNLTASYSRSYSELYNKDHGDNLFRYGHVGTFDRLFKNTYELTRKDIDGDGSEEYVYEHNGWMEYEVDYTPSEYNPGLAAYTSQLYNDPDFAAIRPYLYNFENITLFRGVLNGGFPSSVYSMFTNVGVAGSSYQKSEAQYIYASARISADIGKHAIELGFQYDQSIYRGYSLAASSLWTIMRQEANQHLLYRDLDNPIIDESGMYPYVTYDRKYDAGSQTFFDKRLREKLGLAIDGTEYINIDAYDPSTFSLDMFSADELYNTGGSNAIVSYYGYDHTGKKVTGKQSLQDYFLGVDGQRRIGAWEPIYMAGYIQDKFYFRDLIFNVGVRVDRFDGNQMGLKDPYTLYSSYTAGELRQGGRTDIPNAIGDDYIVYVDKLNSTSTMDNVNITGYRNSNGNSWYNANGELVSNPNDVAGASGQPLPFRKGTLRETGLPANISVDAFKDYEPQIVAMPRIAFSFPVSDKSEFKASYDVIARRPTESAWQASYENYLYMEKMSGAVLTNPNLKPEKITNYELGFQQVLSKSSAFGITAYYKQTRDLIALVQYVGADPTNTYYSYDNQDFRTTKGMTISYDLRRSKNVRINANYTLQYAEGTTGLPTTTLVSLIRAGYPNVKMLFPIEDDRRHEFKVNLDFRYQGGDKYNGPTTKRTVVDKDGNEKVKVIRWFQNFGVNITGVAQSGAPYTKYHSNIQNTIVGSYRGARLPWTFRVDLNVDKSYNIKVGKRPTVLTLFARITNVFNIKNIRGVYGVTGDPDDNGYLTDPETQTIIAGQLNEQSYRDYYMMYYNNAYYNYSTPRMVYLGVSYQF</sequence>
<keyword evidence="2" id="KW-0813">Transport</keyword>
<evidence type="ECO:0000256" key="1">
    <source>
        <dbReference type="ARBA" id="ARBA00004571"/>
    </source>
</evidence>
<dbReference type="GO" id="GO:0009279">
    <property type="term" value="C:cell outer membrane"/>
    <property type="evidence" value="ECO:0007669"/>
    <property type="project" value="UniProtKB-SubCell"/>
</dbReference>
<dbReference type="PANTHER" id="PTHR30069">
    <property type="entry name" value="TONB-DEPENDENT OUTER MEMBRANE RECEPTOR"/>
    <property type="match status" value="1"/>
</dbReference>
<evidence type="ECO:0000256" key="7">
    <source>
        <dbReference type="ARBA" id="ARBA00023237"/>
    </source>
</evidence>
<gene>
    <name evidence="10" type="ORF">IAC47_03990</name>
</gene>
<dbReference type="SUPFAM" id="SSF56935">
    <property type="entry name" value="Porins"/>
    <property type="match status" value="1"/>
</dbReference>
<dbReference type="GO" id="GO:0015344">
    <property type="term" value="F:siderophore uptake transmembrane transporter activity"/>
    <property type="evidence" value="ECO:0007669"/>
    <property type="project" value="TreeGrafter"/>
</dbReference>
<organism evidence="10 11">
    <name type="scientific">Candidatus Onthomorpha intestinigallinarum</name>
    <dbReference type="NCBI Taxonomy" id="2840880"/>
    <lineage>
        <taxon>Bacteria</taxon>
        <taxon>Pseudomonadati</taxon>
        <taxon>Bacteroidota</taxon>
        <taxon>Bacteroidia</taxon>
        <taxon>Bacteroidales</taxon>
        <taxon>Candidatus Onthomorpha</taxon>
    </lineage>
</organism>
<evidence type="ECO:0000256" key="4">
    <source>
        <dbReference type="ARBA" id="ARBA00022692"/>
    </source>
</evidence>
<dbReference type="Pfam" id="PF13715">
    <property type="entry name" value="CarbopepD_reg_2"/>
    <property type="match status" value="1"/>
</dbReference>
<reference evidence="10" key="2">
    <citation type="submission" date="2021-04" db="EMBL/GenBank/DDBJ databases">
        <authorList>
            <person name="Gilroy R."/>
        </authorList>
    </citation>
    <scope>NUCLEOTIDE SEQUENCE</scope>
    <source>
        <strain evidence="10">Gambia16-930</strain>
    </source>
</reference>
<feature type="domain" description="Outer membrane protein beta-barrel" evidence="9">
    <location>
        <begin position="869"/>
        <end position="1062"/>
    </location>
</feature>
<evidence type="ECO:0000313" key="11">
    <source>
        <dbReference type="Proteomes" id="UP000824267"/>
    </source>
</evidence>
<reference evidence="10" key="1">
    <citation type="journal article" date="2021" name="PeerJ">
        <title>Extensive microbial diversity within the chicken gut microbiome revealed by metagenomics and culture.</title>
        <authorList>
            <person name="Gilroy R."/>
            <person name="Ravi A."/>
            <person name="Getino M."/>
            <person name="Pursley I."/>
            <person name="Horton D.L."/>
            <person name="Alikhan N.F."/>
            <person name="Baker D."/>
            <person name="Gharbi K."/>
            <person name="Hall N."/>
            <person name="Watson M."/>
            <person name="Adriaenssens E.M."/>
            <person name="Foster-Nyarko E."/>
            <person name="Jarju S."/>
            <person name="Secka A."/>
            <person name="Antonio M."/>
            <person name="Oren A."/>
            <person name="Chaudhuri R.R."/>
            <person name="La Ragione R."/>
            <person name="Hildebrand F."/>
            <person name="Pallen M.J."/>
        </authorList>
    </citation>
    <scope>NUCLEOTIDE SEQUENCE</scope>
    <source>
        <strain evidence="10">Gambia16-930</strain>
    </source>
</reference>
<dbReference type="InterPro" id="IPR008969">
    <property type="entry name" value="CarboxyPept-like_regulatory"/>
</dbReference>
<keyword evidence="4" id="KW-0812">Transmembrane</keyword>
<dbReference type="EMBL" id="DXGG01000132">
    <property type="protein sequence ID" value="HIW87417.1"/>
    <property type="molecule type" value="Genomic_DNA"/>
</dbReference>
<comment type="caution">
    <text evidence="10">The sequence shown here is derived from an EMBL/GenBank/DDBJ whole genome shotgun (WGS) entry which is preliminary data.</text>
</comment>
<keyword evidence="10" id="KW-0675">Receptor</keyword>
<evidence type="ECO:0000256" key="3">
    <source>
        <dbReference type="ARBA" id="ARBA00022452"/>
    </source>
</evidence>
<keyword evidence="6" id="KW-0472">Membrane</keyword>
<keyword evidence="7" id="KW-0998">Cell outer membrane</keyword>
<dbReference type="Pfam" id="PF14905">
    <property type="entry name" value="OMP_b-brl_3"/>
    <property type="match status" value="1"/>
</dbReference>
<evidence type="ECO:0000256" key="8">
    <source>
        <dbReference type="SAM" id="SignalP"/>
    </source>
</evidence>
<protein>
    <submittedName>
        <fullName evidence="10">TonB-dependent receptor</fullName>
    </submittedName>
</protein>